<feature type="transmembrane region" description="Helical" evidence="10">
    <location>
        <begin position="549"/>
        <end position="571"/>
    </location>
</feature>
<dbReference type="InterPro" id="IPR004268">
    <property type="entry name" value="MurJ"/>
</dbReference>
<sequence>MQAPFDPEGGDVGGDPSGWTGDQPGDPRRRPYDPDGPTPHDPAGQTPHPYAPGPQDPAAYDAGAYGRPDYPAHDYPGSGYGAPGLPAGGYPPPGHGGPAGEPGPYQPPAYQPPAYGDPGNAPGYDPNLADSYGHDPYAGRDPLAQDPVGEALYDRAAHPPPPPGSVPDPTALYGQPPPPPEGPDPRRRAPTPAPEPDGLSRRLPRGDQPGRTEYTGIDGLMTGHGGAGAGPQDPRHAPGRDPREGLDDAFAHLFRDQQADPRPQQQGAPAPPPRQPPPPGPPAEQQVPPPEEPAPAAPSRGGRAASLLRSSAVMAAGTLVSRITGFVRQLVLVAALGTTMLGDTYTVAWALPSMIYFLIIGGGLNSVFVPQLVRAMKNEPDGGDAYANRLLTLVMVALAALVIVGMVAAPLLIRVQSATLADDPDGSAVAVTFARYFLPTIFFTGFYTVVGQILNARDRFGPMMWTPVLNNVVVIFSFGLFLWVYGTQRTSGVSVSTITPEGLRLLGVGTLLGIVVQGLAMLPYLKATGFRIRLRFDWRGHGMGKAARLAKWAVLFVLANQVSLIVITQFATGAGQSAEEQGYPGAGFIAYNSALLIWQMPQAIITVSVMAALLPRLSRSAADGDTAAVRDDLSHGLRTSAVAIVPLAFAFVALGVPMCTLLFGTGGEEGARSFGYVLMAFGLGLIPYSAQYVVLRAFHAYEDTRTPFYNTVFVSLAWIVLSAAGFLFLPDRWVVAGIGFSYGLAYALGVGLAWRRLRRRMRADLDGPRVVRTYIRLAGASVPAALLGGAVGFALLGALGEGLLGSLAALTAGGVLLLGVFYVAARRMRIEELTTLVGMVRSRLGR</sequence>
<name>A0ABU2L6Y0_9ACTN</name>
<evidence type="ECO:0000256" key="1">
    <source>
        <dbReference type="ARBA" id="ARBA00004651"/>
    </source>
</evidence>
<feature type="compositionally biased region" description="Basic and acidic residues" evidence="9">
    <location>
        <begin position="198"/>
        <end position="210"/>
    </location>
</feature>
<evidence type="ECO:0000256" key="6">
    <source>
        <dbReference type="ARBA" id="ARBA00022984"/>
    </source>
</evidence>
<evidence type="ECO:0000256" key="3">
    <source>
        <dbReference type="ARBA" id="ARBA00022475"/>
    </source>
</evidence>
<evidence type="ECO:0000256" key="4">
    <source>
        <dbReference type="ARBA" id="ARBA00022692"/>
    </source>
</evidence>
<feature type="region of interest" description="Disordered" evidence="9">
    <location>
        <begin position="258"/>
        <end position="303"/>
    </location>
</feature>
<feature type="compositionally biased region" description="Pro residues" evidence="9">
    <location>
        <begin position="269"/>
        <end position="296"/>
    </location>
</feature>
<feature type="region of interest" description="Disordered" evidence="9">
    <location>
        <begin position="1"/>
        <end position="246"/>
    </location>
</feature>
<gene>
    <name evidence="11" type="primary">murJ</name>
    <name evidence="11" type="ORF">RM780_08740</name>
</gene>
<feature type="transmembrane region" description="Helical" evidence="10">
    <location>
        <begin position="733"/>
        <end position="754"/>
    </location>
</feature>
<feature type="compositionally biased region" description="Basic and acidic residues" evidence="9">
    <location>
        <begin position="233"/>
        <end position="246"/>
    </location>
</feature>
<proteinExistence type="predicted"/>
<dbReference type="RefSeq" id="WP_311629988.1">
    <property type="nucleotide sequence ID" value="NZ_JAVREN010000009.1"/>
</dbReference>
<evidence type="ECO:0000256" key="2">
    <source>
        <dbReference type="ARBA" id="ARBA00022448"/>
    </source>
</evidence>
<feature type="transmembrane region" description="Helical" evidence="10">
    <location>
        <begin position="468"/>
        <end position="485"/>
    </location>
</feature>
<evidence type="ECO:0000256" key="7">
    <source>
        <dbReference type="ARBA" id="ARBA00022989"/>
    </source>
</evidence>
<keyword evidence="12" id="KW-1185">Reference proteome</keyword>
<evidence type="ECO:0000256" key="10">
    <source>
        <dbReference type="SAM" id="Phobius"/>
    </source>
</evidence>
<feature type="transmembrane region" description="Helical" evidence="10">
    <location>
        <begin position="774"/>
        <end position="796"/>
    </location>
</feature>
<protein>
    <submittedName>
        <fullName evidence="11">Murein biosynthesis integral membrane protein MurJ</fullName>
    </submittedName>
</protein>
<dbReference type="PANTHER" id="PTHR43549:SF3">
    <property type="entry name" value="MULTIDRUG RESISTANCE PROTEIN YPNP-RELATED"/>
    <property type="match status" value="1"/>
</dbReference>
<feature type="transmembrane region" description="Helical" evidence="10">
    <location>
        <begin position="591"/>
        <end position="614"/>
    </location>
</feature>
<dbReference type="NCBIfam" id="TIGR01695">
    <property type="entry name" value="murJ_mviN"/>
    <property type="match status" value="1"/>
</dbReference>
<reference evidence="12" key="1">
    <citation type="submission" date="2023-07" db="EMBL/GenBank/DDBJ databases">
        <title>30 novel species of actinomycetes from the DSMZ collection.</title>
        <authorList>
            <person name="Nouioui I."/>
        </authorList>
    </citation>
    <scope>NUCLEOTIDE SEQUENCE [LARGE SCALE GENOMIC DNA]</scope>
    <source>
        <strain evidence="12">DSM 44917</strain>
    </source>
</reference>
<dbReference type="CDD" id="cd13123">
    <property type="entry name" value="MATE_MurJ_like"/>
    <property type="match status" value="1"/>
</dbReference>
<keyword evidence="8 10" id="KW-0472">Membrane</keyword>
<keyword evidence="6" id="KW-0573">Peptidoglycan synthesis</keyword>
<evidence type="ECO:0000256" key="5">
    <source>
        <dbReference type="ARBA" id="ARBA00022960"/>
    </source>
</evidence>
<dbReference type="InterPro" id="IPR052031">
    <property type="entry name" value="Membrane_Transporter-Flippase"/>
</dbReference>
<keyword evidence="4 10" id="KW-0812">Transmembrane</keyword>
<dbReference type="EMBL" id="JAVREN010000009">
    <property type="protein sequence ID" value="MDT0307048.1"/>
    <property type="molecule type" value="Genomic_DNA"/>
</dbReference>
<comment type="caution">
    <text evidence="11">The sequence shown here is derived from an EMBL/GenBank/DDBJ whole genome shotgun (WGS) entry which is preliminary data.</text>
</comment>
<feature type="transmembrane region" description="Helical" evidence="10">
    <location>
        <begin position="505"/>
        <end position="525"/>
    </location>
</feature>
<feature type="transmembrane region" description="Helical" evidence="10">
    <location>
        <begin position="640"/>
        <end position="663"/>
    </location>
</feature>
<keyword evidence="5" id="KW-0133">Cell shape</keyword>
<evidence type="ECO:0000256" key="9">
    <source>
        <dbReference type="SAM" id="MobiDB-lite"/>
    </source>
</evidence>
<keyword evidence="7 10" id="KW-1133">Transmembrane helix</keyword>
<feature type="transmembrane region" description="Helical" evidence="10">
    <location>
        <begin position="433"/>
        <end position="456"/>
    </location>
</feature>
<keyword evidence="2" id="KW-0813">Transport</keyword>
<accession>A0ABU2L6Y0</accession>
<organism evidence="11 12">
    <name type="scientific">Streptomyces boetiae</name>
    <dbReference type="NCBI Taxonomy" id="3075541"/>
    <lineage>
        <taxon>Bacteria</taxon>
        <taxon>Bacillati</taxon>
        <taxon>Actinomycetota</taxon>
        <taxon>Actinomycetes</taxon>
        <taxon>Kitasatosporales</taxon>
        <taxon>Streptomycetaceae</taxon>
        <taxon>Streptomyces</taxon>
    </lineage>
</organism>
<feature type="transmembrane region" description="Helical" evidence="10">
    <location>
        <begin position="390"/>
        <end position="413"/>
    </location>
</feature>
<dbReference type="Pfam" id="PF03023">
    <property type="entry name" value="MurJ"/>
    <property type="match status" value="1"/>
</dbReference>
<evidence type="ECO:0000313" key="11">
    <source>
        <dbReference type="EMBL" id="MDT0307048.1"/>
    </source>
</evidence>
<comment type="subcellular location">
    <subcellularLocation>
        <location evidence="1">Cell membrane</location>
        <topology evidence="1">Multi-pass membrane protein</topology>
    </subcellularLocation>
</comment>
<dbReference type="PRINTS" id="PR01806">
    <property type="entry name" value="VIRFACTRMVIN"/>
</dbReference>
<evidence type="ECO:0000256" key="8">
    <source>
        <dbReference type="ARBA" id="ARBA00023136"/>
    </source>
</evidence>
<feature type="transmembrane region" description="Helical" evidence="10">
    <location>
        <begin position="802"/>
        <end position="824"/>
    </location>
</feature>
<dbReference type="PANTHER" id="PTHR43549">
    <property type="entry name" value="MULTIDRUG RESISTANCE PROTEIN YPNP-RELATED"/>
    <property type="match status" value="1"/>
</dbReference>
<feature type="transmembrane region" description="Helical" evidence="10">
    <location>
        <begin position="707"/>
        <end position="727"/>
    </location>
</feature>
<feature type="transmembrane region" description="Helical" evidence="10">
    <location>
        <begin position="675"/>
        <end position="695"/>
    </location>
</feature>
<dbReference type="Proteomes" id="UP001183388">
    <property type="component" value="Unassembled WGS sequence"/>
</dbReference>
<evidence type="ECO:0000313" key="12">
    <source>
        <dbReference type="Proteomes" id="UP001183388"/>
    </source>
</evidence>
<keyword evidence="3" id="KW-1003">Cell membrane</keyword>
<feature type="transmembrane region" description="Helical" evidence="10">
    <location>
        <begin position="347"/>
        <end position="369"/>
    </location>
</feature>